<evidence type="ECO:0000256" key="4">
    <source>
        <dbReference type="ARBA" id="ARBA00022723"/>
    </source>
</evidence>
<dbReference type="Gene3D" id="3.60.15.10">
    <property type="entry name" value="Ribonuclease Z/Hydroxyacylglutathione hydrolase-like"/>
    <property type="match status" value="1"/>
</dbReference>
<dbReference type="PANTHER" id="PTHR43705:SF1">
    <property type="entry name" value="HYDROXYACYLGLUTATHIONE HYDROLASE GLOB"/>
    <property type="match status" value="1"/>
</dbReference>
<feature type="binding site" evidence="7">
    <location>
        <position position="122"/>
    </location>
    <ligand>
        <name>Zn(2+)</name>
        <dbReference type="ChEBI" id="CHEBI:29105"/>
        <label>1</label>
    </ligand>
</feature>
<comment type="function">
    <text evidence="7">Thiolesterase that catalyzes the hydrolysis of S-D-lactoyl-glutathione to form glutathione and D-lactic acid.</text>
</comment>
<dbReference type="UniPathway" id="UPA00619">
    <property type="reaction ID" value="UER00676"/>
</dbReference>
<evidence type="ECO:0000256" key="5">
    <source>
        <dbReference type="ARBA" id="ARBA00022801"/>
    </source>
</evidence>
<feature type="binding site" evidence="7">
    <location>
        <position position="182"/>
    </location>
    <ligand>
        <name>Zn(2+)</name>
        <dbReference type="ChEBI" id="CHEBI:29105"/>
        <label>2</label>
    </ligand>
</feature>
<dbReference type="GO" id="GO:0008270">
    <property type="term" value="F:zinc ion binding"/>
    <property type="evidence" value="ECO:0007669"/>
    <property type="project" value="InterPro"/>
</dbReference>
<dbReference type="HAMAP" id="MF_01374">
    <property type="entry name" value="Glyoxalase_2"/>
    <property type="match status" value="1"/>
</dbReference>
<dbReference type="InterPro" id="IPR001018">
    <property type="entry name" value="Beta-lactamase_class-B_CS"/>
</dbReference>
<dbReference type="OrthoDB" id="9802248at2"/>
<evidence type="ECO:0000313" key="10">
    <source>
        <dbReference type="Proteomes" id="UP000214603"/>
    </source>
</evidence>
<keyword evidence="5 7" id="KW-0378">Hydrolase</keyword>
<dbReference type="AlphaFoldDB" id="A0A225MFG3"/>
<reference evidence="10" key="1">
    <citation type="submission" date="2017-06" db="EMBL/GenBank/DDBJ databases">
        <title>Herbaspirillum phytohormonus sp. nov., isolated from the root nodule of Robinia pseudoacacia in lead-zinc mine.</title>
        <authorList>
            <person name="Fan M."/>
            <person name="Lin Y."/>
        </authorList>
    </citation>
    <scope>NUCLEOTIDE SEQUENCE [LARGE SCALE GENOMIC DNA]</scope>
    <source>
        <strain evidence="10">SC-089</strain>
    </source>
</reference>
<dbReference type="Proteomes" id="UP000214603">
    <property type="component" value="Unassembled WGS sequence"/>
</dbReference>
<sequence length="271" mass="29409">MAHTIPAPTPGQTQLVPVPALSDNYIWMAYRGKHAAVVDPGEAGPIEQLLDQHGLTLDAILLTHHHGDHVGGARALAARSGATVYGPAREQLPVCDRRLAQGDTIFLENLDLRLEVLDIPGHTAGHIAYFGRMNQGKPLVFCGDTLFSGGCGRLFEGTPAQMYDSLGKLRALPLDTLVCCAHEYTLANLRWALQVEPGNVALQLWWEAAQGLRAQGLPTLPTTIGAEQDYNPFLRSQQESVAKAARIHSGTRLDSAIAVFTGLRAWKDHFK</sequence>
<dbReference type="SMART" id="SM00849">
    <property type="entry name" value="Lactamase_B"/>
    <property type="match status" value="1"/>
</dbReference>
<dbReference type="InterPro" id="IPR017782">
    <property type="entry name" value="Hydroxyacylglutathione_Hdrlase"/>
</dbReference>
<dbReference type="SUPFAM" id="SSF56281">
    <property type="entry name" value="Metallo-hydrolase/oxidoreductase"/>
    <property type="match status" value="1"/>
</dbReference>
<dbReference type="EC" id="3.1.2.6" evidence="7"/>
<organism evidence="9 10">
    <name type="scientific">Candidimonas nitroreducens</name>
    <dbReference type="NCBI Taxonomy" id="683354"/>
    <lineage>
        <taxon>Bacteria</taxon>
        <taxon>Pseudomonadati</taxon>
        <taxon>Pseudomonadota</taxon>
        <taxon>Betaproteobacteria</taxon>
        <taxon>Burkholderiales</taxon>
        <taxon>Alcaligenaceae</taxon>
        <taxon>Candidimonas</taxon>
    </lineage>
</organism>
<dbReference type="GO" id="GO:0017001">
    <property type="term" value="P:antibiotic catabolic process"/>
    <property type="evidence" value="ECO:0007669"/>
    <property type="project" value="InterPro"/>
</dbReference>
<evidence type="ECO:0000256" key="3">
    <source>
        <dbReference type="ARBA" id="ARBA00006759"/>
    </source>
</evidence>
<dbReference type="NCBIfam" id="TIGR03413">
    <property type="entry name" value="GSH_gloB"/>
    <property type="match status" value="1"/>
</dbReference>
<dbReference type="EMBL" id="NJIH01000008">
    <property type="protein sequence ID" value="OWT58301.1"/>
    <property type="molecule type" value="Genomic_DNA"/>
</dbReference>
<dbReference type="GO" id="GO:0008800">
    <property type="term" value="F:beta-lactamase activity"/>
    <property type="evidence" value="ECO:0007669"/>
    <property type="project" value="InterPro"/>
</dbReference>
<dbReference type="PIRSF" id="PIRSF005457">
    <property type="entry name" value="Glx"/>
    <property type="match status" value="1"/>
</dbReference>
<evidence type="ECO:0000256" key="2">
    <source>
        <dbReference type="ARBA" id="ARBA00004963"/>
    </source>
</evidence>
<comment type="similarity">
    <text evidence="3 7">Belongs to the metallo-beta-lactamase superfamily. Glyoxalase II family.</text>
</comment>
<feature type="binding site" evidence="7">
    <location>
        <position position="144"/>
    </location>
    <ligand>
        <name>Zn(2+)</name>
        <dbReference type="ChEBI" id="CHEBI:29105"/>
        <label>2</label>
    </ligand>
</feature>
<dbReference type="InterPro" id="IPR050110">
    <property type="entry name" value="Glyoxalase_II_hydrolase"/>
</dbReference>
<name>A0A225MFG3_9BURK</name>
<feature type="binding site" evidence="7">
    <location>
        <position position="69"/>
    </location>
    <ligand>
        <name>Zn(2+)</name>
        <dbReference type="ChEBI" id="CHEBI:29105"/>
        <label>2</label>
    </ligand>
</feature>
<dbReference type="GO" id="GO:0004416">
    <property type="term" value="F:hydroxyacylglutathione hydrolase activity"/>
    <property type="evidence" value="ECO:0007669"/>
    <property type="project" value="UniProtKB-UniRule"/>
</dbReference>
<dbReference type="GO" id="GO:0019243">
    <property type="term" value="P:methylglyoxal catabolic process to D-lactate via S-lactoyl-glutathione"/>
    <property type="evidence" value="ECO:0007669"/>
    <property type="project" value="UniProtKB-UniRule"/>
</dbReference>
<dbReference type="CDD" id="cd07723">
    <property type="entry name" value="hydroxyacylglutathione_hydrolase_MBL-fold"/>
    <property type="match status" value="1"/>
</dbReference>
<dbReference type="RefSeq" id="WP_088604212.1">
    <property type="nucleotide sequence ID" value="NZ_NJIH01000008.1"/>
</dbReference>
<evidence type="ECO:0000313" key="9">
    <source>
        <dbReference type="EMBL" id="OWT58301.1"/>
    </source>
</evidence>
<feature type="binding site" evidence="7">
    <location>
        <position position="64"/>
    </location>
    <ligand>
        <name>Zn(2+)</name>
        <dbReference type="ChEBI" id="CHEBI:29105"/>
        <label>1</label>
    </ligand>
</feature>
<feature type="binding site" evidence="7">
    <location>
        <position position="144"/>
    </location>
    <ligand>
        <name>Zn(2+)</name>
        <dbReference type="ChEBI" id="CHEBI:29105"/>
        <label>1</label>
    </ligand>
</feature>
<protein>
    <recommendedName>
        <fullName evidence="7">Hydroxyacylglutathione hydrolase</fullName>
        <ecNumber evidence="7">3.1.2.6</ecNumber>
    </recommendedName>
    <alternativeName>
        <fullName evidence="7">Glyoxalase II</fullName>
        <shortName evidence="7">Glx II</shortName>
    </alternativeName>
</protein>
<comment type="caution">
    <text evidence="9">The sequence shown here is derived from an EMBL/GenBank/DDBJ whole genome shotgun (WGS) entry which is preliminary data.</text>
</comment>
<feature type="binding site" evidence="7">
    <location>
        <position position="66"/>
    </location>
    <ligand>
        <name>Zn(2+)</name>
        <dbReference type="ChEBI" id="CHEBI:29105"/>
        <label>1</label>
    </ligand>
</feature>
<evidence type="ECO:0000256" key="6">
    <source>
        <dbReference type="ARBA" id="ARBA00022833"/>
    </source>
</evidence>
<accession>A0A225MFG3</accession>
<dbReference type="PROSITE" id="PS00743">
    <property type="entry name" value="BETA_LACTAMASE_B_1"/>
    <property type="match status" value="1"/>
</dbReference>
<evidence type="ECO:0000256" key="7">
    <source>
        <dbReference type="HAMAP-Rule" id="MF_01374"/>
    </source>
</evidence>
<comment type="subunit">
    <text evidence="7">Monomer.</text>
</comment>
<dbReference type="InterPro" id="IPR036866">
    <property type="entry name" value="RibonucZ/Hydroxyglut_hydro"/>
</dbReference>
<dbReference type="InterPro" id="IPR001279">
    <property type="entry name" value="Metallo-B-lactamas"/>
</dbReference>
<gene>
    <name evidence="7 9" type="primary">gloB</name>
    <name evidence="9" type="ORF">CEY11_15020</name>
</gene>
<dbReference type="InterPro" id="IPR032282">
    <property type="entry name" value="HAGH_C"/>
</dbReference>
<feature type="binding site" evidence="7">
    <location>
        <position position="68"/>
    </location>
    <ligand>
        <name>Zn(2+)</name>
        <dbReference type="ChEBI" id="CHEBI:29105"/>
        <label>2</label>
    </ligand>
</feature>
<dbReference type="Pfam" id="PF00753">
    <property type="entry name" value="Lactamase_B"/>
    <property type="match status" value="1"/>
</dbReference>
<evidence type="ECO:0000256" key="1">
    <source>
        <dbReference type="ARBA" id="ARBA00001623"/>
    </source>
</evidence>
<keyword evidence="4 7" id="KW-0479">Metal-binding</keyword>
<comment type="pathway">
    <text evidence="2 7">Secondary metabolite metabolism; methylglyoxal degradation; (R)-lactate from methylglyoxal: step 2/2.</text>
</comment>
<comment type="catalytic activity">
    <reaction evidence="1 7">
        <text>an S-(2-hydroxyacyl)glutathione + H2O = a 2-hydroxy carboxylate + glutathione + H(+)</text>
        <dbReference type="Rhea" id="RHEA:21864"/>
        <dbReference type="ChEBI" id="CHEBI:15377"/>
        <dbReference type="ChEBI" id="CHEBI:15378"/>
        <dbReference type="ChEBI" id="CHEBI:57925"/>
        <dbReference type="ChEBI" id="CHEBI:58896"/>
        <dbReference type="ChEBI" id="CHEBI:71261"/>
        <dbReference type="EC" id="3.1.2.6"/>
    </reaction>
</comment>
<evidence type="ECO:0000259" key="8">
    <source>
        <dbReference type="SMART" id="SM00849"/>
    </source>
</evidence>
<dbReference type="InterPro" id="IPR035680">
    <property type="entry name" value="Clx_II_MBL"/>
</dbReference>
<dbReference type="Pfam" id="PF16123">
    <property type="entry name" value="HAGH_C"/>
    <property type="match status" value="1"/>
</dbReference>
<comment type="cofactor">
    <cofactor evidence="7">
        <name>Zn(2+)</name>
        <dbReference type="ChEBI" id="CHEBI:29105"/>
    </cofactor>
    <text evidence="7">Binds 2 Zn(2+) ions per subunit.</text>
</comment>
<proteinExistence type="inferred from homology"/>
<dbReference type="PANTHER" id="PTHR43705">
    <property type="entry name" value="HYDROXYACYLGLUTATHIONE HYDROLASE"/>
    <property type="match status" value="1"/>
</dbReference>
<keyword evidence="10" id="KW-1185">Reference proteome</keyword>
<feature type="domain" description="Metallo-beta-lactamase" evidence="8">
    <location>
        <begin position="23"/>
        <end position="182"/>
    </location>
</feature>
<keyword evidence="6 7" id="KW-0862">Zinc</keyword>